<comment type="caution">
    <text evidence="1">The sequence shown here is derived from an EMBL/GenBank/DDBJ whole genome shotgun (WGS) entry which is preliminary data.</text>
</comment>
<sequence length="55" mass="6682">MYERFSFIKLYSHLYIYTKLAFGEKSFSESKKKYEFTYPSSIFILHKQNTSILNL</sequence>
<proteinExistence type="predicted"/>
<keyword evidence="2" id="KW-1185">Reference proteome</keyword>
<dbReference type="EMBL" id="JAGYWB010000014">
    <property type="protein sequence ID" value="KAI0499061.1"/>
    <property type="molecule type" value="Genomic_DNA"/>
</dbReference>
<accession>A0A8T3ASH7</accession>
<evidence type="ECO:0000313" key="1">
    <source>
        <dbReference type="EMBL" id="KAI0499061.1"/>
    </source>
</evidence>
<dbReference type="Proteomes" id="UP000829196">
    <property type="component" value="Unassembled WGS sequence"/>
</dbReference>
<name>A0A8T3ASH7_DENNO</name>
<organism evidence="1 2">
    <name type="scientific">Dendrobium nobile</name>
    <name type="common">Orchid</name>
    <dbReference type="NCBI Taxonomy" id="94219"/>
    <lineage>
        <taxon>Eukaryota</taxon>
        <taxon>Viridiplantae</taxon>
        <taxon>Streptophyta</taxon>
        <taxon>Embryophyta</taxon>
        <taxon>Tracheophyta</taxon>
        <taxon>Spermatophyta</taxon>
        <taxon>Magnoliopsida</taxon>
        <taxon>Liliopsida</taxon>
        <taxon>Asparagales</taxon>
        <taxon>Orchidaceae</taxon>
        <taxon>Epidendroideae</taxon>
        <taxon>Malaxideae</taxon>
        <taxon>Dendrobiinae</taxon>
        <taxon>Dendrobium</taxon>
    </lineage>
</organism>
<dbReference type="AlphaFoldDB" id="A0A8T3ASH7"/>
<evidence type="ECO:0000313" key="2">
    <source>
        <dbReference type="Proteomes" id="UP000829196"/>
    </source>
</evidence>
<protein>
    <submittedName>
        <fullName evidence="1">Uncharacterized protein</fullName>
    </submittedName>
</protein>
<reference evidence="1" key="1">
    <citation type="journal article" date="2022" name="Front. Genet.">
        <title>Chromosome-Scale Assembly of the Dendrobium nobile Genome Provides Insights Into the Molecular Mechanism of the Biosynthesis of the Medicinal Active Ingredient of Dendrobium.</title>
        <authorList>
            <person name="Xu Q."/>
            <person name="Niu S.-C."/>
            <person name="Li K.-L."/>
            <person name="Zheng P.-J."/>
            <person name="Zhang X.-J."/>
            <person name="Jia Y."/>
            <person name="Liu Y."/>
            <person name="Niu Y.-X."/>
            <person name="Yu L.-H."/>
            <person name="Chen D.-F."/>
            <person name="Zhang G.-Q."/>
        </authorList>
    </citation>
    <scope>NUCLEOTIDE SEQUENCE</scope>
    <source>
        <tissue evidence="1">Leaf</tissue>
    </source>
</reference>
<gene>
    <name evidence="1" type="ORF">KFK09_019962</name>
</gene>